<dbReference type="Pfam" id="PF16187">
    <property type="entry name" value="Peptidase_M16_M"/>
    <property type="match status" value="1"/>
</dbReference>
<dbReference type="EMBL" id="JAQOMS010000002">
    <property type="protein sequence ID" value="MDC2890884.1"/>
    <property type="molecule type" value="Genomic_DNA"/>
</dbReference>
<evidence type="ECO:0000313" key="11">
    <source>
        <dbReference type="EMBL" id="MDC2890884.1"/>
    </source>
</evidence>
<evidence type="ECO:0000256" key="4">
    <source>
        <dbReference type="ARBA" id="ARBA00022723"/>
    </source>
</evidence>
<gene>
    <name evidence="11" type="ORF">PN838_21720</name>
</gene>
<dbReference type="PANTHER" id="PTHR43690">
    <property type="entry name" value="NARDILYSIN"/>
    <property type="match status" value="1"/>
</dbReference>
<dbReference type="InterPro" id="IPR011249">
    <property type="entry name" value="Metalloenz_LuxS/M16"/>
</dbReference>
<dbReference type="Proteomes" id="UP001528411">
    <property type="component" value="Unassembled WGS sequence"/>
</dbReference>
<accession>A0ABT5FI63</accession>
<name>A0ABT5FI63_9GAMM</name>
<dbReference type="EC" id="3.4.24.55" evidence="2"/>
<dbReference type="InterPro" id="IPR007863">
    <property type="entry name" value="Peptidase_M16_C"/>
</dbReference>
<evidence type="ECO:0000256" key="7">
    <source>
        <dbReference type="ARBA" id="ARBA00033450"/>
    </source>
</evidence>
<evidence type="ECO:0000259" key="9">
    <source>
        <dbReference type="Pfam" id="PF16187"/>
    </source>
</evidence>
<organism evidence="11 12">
    <name type="scientific">Psychrosphaera algicola</name>
    <dbReference type="NCBI Taxonomy" id="3023714"/>
    <lineage>
        <taxon>Bacteria</taxon>
        <taxon>Pseudomonadati</taxon>
        <taxon>Pseudomonadota</taxon>
        <taxon>Gammaproteobacteria</taxon>
        <taxon>Alteromonadales</taxon>
        <taxon>Pseudoalteromonadaceae</taxon>
        <taxon>Psychrosphaera</taxon>
    </lineage>
</organism>
<keyword evidence="4" id="KW-0479">Metal-binding</keyword>
<evidence type="ECO:0000256" key="1">
    <source>
        <dbReference type="ARBA" id="ARBA00002184"/>
    </source>
</evidence>
<sequence length="686" mass="79059">MRQRFLQLNPTIRSSPSQGIEPPLYRDQELNQFIGIHPVKEIHKLNVTFSMPDMNYMYNTKMLSFVAHIIGYEGKGSLYEALDNKEYINALTAGNGISGNNFKDFNLSLELTELGEENIDDILEITFAYLNFLKQTVPAAYLYDEQQVLTQVSFNYQEEIKATKLANQIALNMQHYPEVDYLSGDYRMDGFNIQQWQEILGYLNADNFRVTLVSQSIHTQHKAPWYHTPYAVTDIDLDVRKLLNDTSWSDFNFQLPPENPYLGGEIKLEQLDFNSLTPINIEDKLGWKTWFKQDVSYRVPKGNIYLGLDLPNGIASKRNQTMMRMFCDLFLDSVSEQHYQAEMAGLYYNIYAHNGGITIYTSGLSNRQHELLLTLIDTMLKPNFVESRFKEIKRQLIKHWNNSESNRPISLLFSHLNSTLIPKVANSLELAEILADVSFAEFLAFHSTLFNAVNAEMLIYGNWNTQQALNINALVEQRFSHATKVEENVRANVKLDRIGVEKQRVPVEHSDNAAIIYLQGNKTVDDKTDVVEKAWFILCSQILAPYAFNYLRTEQQLGYLAGSGYMPLCNVLGLVVYVQSHEVENSELERHIGLCIEGFIKELDHLELDEFNAHKQAVIHQYQEQPANLNQKCQQLWVSVGNKDYEFNHKSRIVEELQLATLDELQQWAKTNLLEQFATGYQISTE</sequence>
<evidence type="ECO:0000259" key="8">
    <source>
        <dbReference type="Pfam" id="PF05193"/>
    </source>
</evidence>
<evidence type="ECO:0000313" key="12">
    <source>
        <dbReference type="Proteomes" id="UP001528411"/>
    </source>
</evidence>
<keyword evidence="12" id="KW-1185">Reference proteome</keyword>
<dbReference type="Gene3D" id="3.30.830.10">
    <property type="entry name" value="Metalloenzyme, LuxS/M16 peptidase-like"/>
    <property type="match status" value="3"/>
</dbReference>
<evidence type="ECO:0000256" key="3">
    <source>
        <dbReference type="ARBA" id="ARBA00017565"/>
    </source>
</evidence>
<dbReference type="Pfam" id="PF22456">
    <property type="entry name" value="PqqF-like_C_4"/>
    <property type="match status" value="1"/>
</dbReference>
<proteinExistence type="predicted"/>
<dbReference type="PANTHER" id="PTHR43690:SF18">
    <property type="entry name" value="INSULIN-DEGRADING ENZYME-RELATED"/>
    <property type="match status" value="1"/>
</dbReference>
<evidence type="ECO:0000256" key="6">
    <source>
        <dbReference type="ARBA" id="ARBA00031184"/>
    </source>
</evidence>
<dbReference type="InterPro" id="IPR032632">
    <property type="entry name" value="Peptidase_M16_M"/>
</dbReference>
<comment type="caution">
    <text evidence="11">The sequence shown here is derived from an EMBL/GenBank/DDBJ whole genome shotgun (WGS) entry which is preliminary data.</text>
</comment>
<feature type="domain" description="Peptidase M16 middle/third" evidence="9">
    <location>
        <begin position="154"/>
        <end position="430"/>
    </location>
</feature>
<protein>
    <recommendedName>
        <fullName evidence="3">Protease 3</fullName>
        <ecNumber evidence="2">3.4.24.55</ecNumber>
    </recommendedName>
    <alternativeName>
        <fullName evidence="7">Pitrilysin</fullName>
    </alternativeName>
    <alternativeName>
        <fullName evidence="6">Protease III</fullName>
    </alternativeName>
    <alternativeName>
        <fullName evidence="5">Protease pi</fullName>
    </alternativeName>
</protein>
<feature type="domain" description="Coenzyme PQQ synthesis protein F-like C-terminal lobe" evidence="10">
    <location>
        <begin position="538"/>
        <end position="637"/>
    </location>
</feature>
<dbReference type="SUPFAM" id="SSF63411">
    <property type="entry name" value="LuxS/MPP-like metallohydrolase"/>
    <property type="match status" value="3"/>
</dbReference>
<comment type="function">
    <text evidence="1">Endopeptidase that degrades small peptides of less than 7 kDa, such as glucagon and insulin.</text>
</comment>
<evidence type="ECO:0000259" key="10">
    <source>
        <dbReference type="Pfam" id="PF22456"/>
    </source>
</evidence>
<reference evidence="11 12" key="1">
    <citation type="submission" date="2023-01" db="EMBL/GenBank/DDBJ databases">
        <title>Psychrosphaera sp. nov., isolated from marine algae.</title>
        <authorList>
            <person name="Bayburt H."/>
            <person name="Choi B.J."/>
            <person name="Kim J.M."/>
            <person name="Choi D.G."/>
            <person name="Jeon C.O."/>
        </authorList>
    </citation>
    <scope>NUCLEOTIDE SEQUENCE [LARGE SCALE GENOMIC DNA]</scope>
    <source>
        <strain evidence="11 12">G1-22</strain>
    </source>
</reference>
<feature type="domain" description="Peptidase M16 C-terminal" evidence="8">
    <location>
        <begin position="28"/>
        <end position="147"/>
    </location>
</feature>
<dbReference type="InterPro" id="IPR050626">
    <property type="entry name" value="Peptidase_M16"/>
</dbReference>
<dbReference type="InterPro" id="IPR054734">
    <property type="entry name" value="PqqF-like_C_4"/>
</dbReference>
<evidence type="ECO:0000256" key="2">
    <source>
        <dbReference type="ARBA" id="ARBA00012449"/>
    </source>
</evidence>
<dbReference type="Pfam" id="PF05193">
    <property type="entry name" value="Peptidase_M16_C"/>
    <property type="match status" value="1"/>
</dbReference>
<evidence type="ECO:0000256" key="5">
    <source>
        <dbReference type="ARBA" id="ARBA00029597"/>
    </source>
</evidence>
<dbReference type="RefSeq" id="WP_272181957.1">
    <property type="nucleotide sequence ID" value="NZ_JAQOMS010000002.1"/>
</dbReference>